<reference evidence="1 2" key="1">
    <citation type="submission" date="2017-03" db="EMBL/GenBank/DDBJ databases">
        <title>Genome analysis of Rhizobial strains effectives or ineffectives for nitrogen fixation isolated from bean seeds.</title>
        <authorList>
            <person name="Peralta H."/>
            <person name="Aguilar-Vera A."/>
            <person name="Mora Y."/>
            <person name="Vargas-Lagunas C."/>
            <person name="Girard L."/>
            <person name="Mora J."/>
        </authorList>
    </citation>
    <scope>NUCLEOTIDE SEQUENCE [LARGE SCALE GENOMIC DNA]</scope>
    <source>
        <strain evidence="1 2">CCGM5</strain>
    </source>
</reference>
<dbReference type="EMBL" id="NAOO01000036">
    <property type="protein sequence ID" value="RFB85646.1"/>
    <property type="molecule type" value="Genomic_DNA"/>
</dbReference>
<evidence type="ECO:0000313" key="1">
    <source>
        <dbReference type="EMBL" id="RFB85646.1"/>
    </source>
</evidence>
<name>A0A3E1B4G2_RHILT</name>
<sequence length="75" mass="8562">MFPRVRHPRDAPDAAFVTTDGDNRKLYRFALQYEMGGKSWASEIWAYSAQDAEERVAAMRLSLTMCGQLYGEVEV</sequence>
<protein>
    <recommendedName>
        <fullName evidence="3">WGR domain-containing protein</fullName>
    </recommendedName>
</protein>
<evidence type="ECO:0000313" key="2">
    <source>
        <dbReference type="Proteomes" id="UP000256748"/>
    </source>
</evidence>
<organism evidence="1 2">
    <name type="scientific">Rhizobium leguminosarum bv. trifolii</name>
    <dbReference type="NCBI Taxonomy" id="386"/>
    <lineage>
        <taxon>Bacteria</taxon>
        <taxon>Pseudomonadati</taxon>
        <taxon>Pseudomonadota</taxon>
        <taxon>Alphaproteobacteria</taxon>
        <taxon>Hyphomicrobiales</taxon>
        <taxon>Rhizobiaceae</taxon>
        <taxon>Rhizobium/Agrobacterium group</taxon>
        <taxon>Rhizobium</taxon>
    </lineage>
</organism>
<accession>A0A3E1B4G2</accession>
<evidence type="ECO:0008006" key="3">
    <source>
        <dbReference type="Google" id="ProtNLM"/>
    </source>
</evidence>
<dbReference type="AlphaFoldDB" id="A0A3E1B4G2"/>
<dbReference type="Proteomes" id="UP000256748">
    <property type="component" value="Unassembled WGS sequence"/>
</dbReference>
<proteinExistence type="predicted"/>
<gene>
    <name evidence="1" type="ORF">B5K10_27015</name>
</gene>
<comment type="caution">
    <text evidence="1">The sequence shown here is derived from an EMBL/GenBank/DDBJ whole genome shotgun (WGS) entry which is preliminary data.</text>
</comment>